<gene>
    <name evidence="6" type="ORF">BWP39_13745</name>
</gene>
<dbReference type="Gene3D" id="3.40.190.290">
    <property type="match status" value="1"/>
</dbReference>
<dbReference type="InterPro" id="IPR058163">
    <property type="entry name" value="LysR-type_TF_proteobact-type"/>
</dbReference>
<keyword evidence="4" id="KW-0804">Transcription</keyword>
<dbReference type="InterPro" id="IPR036388">
    <property type="entry name" value="WH-like_DNA-bd_sf"/>
</dbReference>
<sequence length="312" mass="34034">MHRSGLTELEAVLAVARLGNFRAAATELGMSPSALSQAIAGIEARLNVRLFHRTTRSVALTEAGEQFVGKIAPALSTIHDAIDAVNSHRQTPSGTLRINMAASAARLILRPVVLEYLRRYPEMKVDMVTEGRLIDIVAGGYDAGVRLAETVPGDMIAVPLTTELRFAVVGSPAYFEQHPPPRTPDDLRNHACIRSRMPGGGLYRWEFAWKGEALDVEVDGPLTLDESTLMLEAARAGVGLTHLAEWHVARDIEQGHLIRVLEDWTPTFPGLSLYYPGRRHVPAGLRAFVDLIREIGPLSAAHVPTAVNPLTR</sequence>
<comment type="similarity">
    <text evidence="1">Belongs to the LysR transcriptional regulatory family.</text>
</comment>
<dbReference type="SUPFAM" id="SSF46785">
    <property type="entry name" value="Winged helix' DNA-binding domain"/>
    <property type="match status" value="1"/>
</dbReference>
<dbReference type="SUPFAM" id="SSF53850">
    <property type="entry name" value="Periplasmic binding protein-like II"/>
    <property type="match status" value="1"/>
</dbReference>
<evidence type="ECO:0000256" key="3">
    <source>
        <dbReference type="ARBA" id="ARBA00023125"/>
    </source>
</evidence>
<protein>
    <submittedName>
        <fullName evidence="6">LysR family transcriptional regulator</fullName>
    </submittedName>
</protein>
<dbReference type="OrthoDB" id="9813056at2"/>
<keyword evidence="3" id="KW-0238">DNA-binding</keyword>
<dbReference type="RefSeq" id="WP_096720977.1">
    <property type="nucleotide sequence ID" value="NZ_MTZV01000004.1"/>
</dbReference>
<evidence type="ECO:0000313" key="6">
    <source>
        <dbReference type="EMBL" id="PCE25586.1"/>
    </source>
</evidence>
<dbReference type="PANTHER" id="PTHR30537">
    <property type="entry name" value="HTH-TYPE TRANSCRIPTIONAL REGULATOR"/>
    <property type="match status" value="1"/>
</dbReference>
<dbReference type="AlphaFoldDB" id="A0A2A4EZL7"/>
<dbReference type="PROSITE" id="PS50931">
    <property type="entry name" value="HTH_LYSR"/>
    <property type="match status" value="1"/>
</dbReference>
<keyword evidence="2" id="KW-0805">Transcription regulation</keyword>
<reference evidence="6 7" key="1">
    <citation type="submission" date="2017-01" db="EMBL/GenBank/DDBJ databases">
        <title>Whole-Genome Shotgun Sequencing of Two beta-Proteobacterial Species in Search of the Bulgecin Biosynthetic Cluster.</title>
        <authorList>
            <person name="Horsman M.E."/>
            <person name="Marous D.R."/>
            <person name="Li R."/>
            <person name="Oliver R.A."/>
            <person name="Byun B."/>
            <person name="Emrich S.J."/>
            <person name="Boggess B."/>
            <person name="Townsend C.A."/>
            <person name="Mobashery S."/>
        </authorList>
    </citation>
    <scope>NUCLEOTIDE SEQUENCE [LARGE SCALE GENOMIC DNA]</scope>
    <source>
        <strain evidence="6 7">ATCC 31363</strain>
    </source>
</reference>
<dbReference type="PANTHER" id="PTHR30537:SF1">
    <property type="entry name" value="HTH-TYPE TRANSCRIPTIONAL REGULATOR PGRR"/>
    <property type="match status" value="1"/>
</dbReference>
<name>A0A2A4EZL7_9BURK</name>
<organism evidence="6 7">
    <name type="scientific">Paraburkholderia acidicola</name>
    <dbReference type="NCBI Taxonomy" id="1912599"/>
    <lineage>
        <taxon>Bacteria</taxon>
        <taxon>Pseudomonadati</taxon>
        <taxon>Pseudomonadota</taxon>
        <taxon>Betaproteobacteria</taxon>
        <taxon>Burkholderiales</taxon>
        <taxon>Burkholderiaceae</taxon>
        <taxon>Paraburkholderia</taxon>
    </lineage>
</organism>
<evidence type="ECO:0000256" key="4">
    <source>
        <dbReference type="ARBA" id="ARBA00023163"/>
    </source>
</evidence>
<evidence type="ECO:0000256" key="1">
    <source>
        <dbReference type="ARBA" id="ARBA00009437"/>
    </source>
</evidence>
<dbReference type="EMBL" id="MTZV01000004">
    <property type="protein sequence ID" value="PCE25586.1"/>
    <property type="molecule type" value="Genomic_DNA"/>
</dbReference>
<dbReference type="InterPro" id="IPR000847">
    <property type="entry name" value="LysR_HTH_N"/>
</dbReference>
<dbReference type="Proteomes" id="UP000218022">
    <property type="component" value="Unassembled WGS sequence"/>
</dbReference>
<feature type="domain" description="HTH lysR-type" evidence="5">
    <location>
        <begin position="6"/>
        <end position="61"/>
    </location>
</feature>
<dbReference type="InterPro" id="IPR005119">
    <property type="entry name" value="LysR_subst-bd"/>
</dbReference>
<dbReference type="Pfam" id="PF00126">
    <property type="entry name" value="HTH_1"/>
    <property type="match status" value="1"/>
</dbReference>
<dbReference type="CDD" id="cd08474">
    <property type="entry name" value="PBP2_CrgA_like_5"/>
    <property type="match status" value="1"/>
</dbReference>
<dbReference type="InterPro" id="IPR036390">
    <property type="entry name" value="WH_DNA-bd_sf"/>
</dbReference>
<comment type="caution">
    <text evidence="6">The sequence shown here is derived from an EMBL/GenBank/DDBJ whole genome shotgun (WGS) entry which is preliminary data.</text>
</comment>
<evidence type="ECO:0000259" key="5">
    <source>
        <dbReference type="PROSITE" id="PS50931"/>
    </source>
</evidence>
<evidence type="ECO:0000313" key="7">
    <source>
        <dbReference type="Proteomes" id="UP000218022"/>
    </source>
</evidence>
<dbReference type="FunFam" id="1.10.10.10:FF:000001">
    <property type="entry name" value="LysR family transcriptional regulator"/>
    <property type="match status" value="1"/>
</dbReference>
<dbReference type="GO" id="GO:0003700">
    <property type="term" value="F:DNA-binding transcription factor activity"/>
    <property type="evidence" value="ECO:0007669"/>
    <property type="project" value="InterPro"/>
</dbReference>
<evidence type="ECO:0000256" key="2">
    <source>
        <dbReference type="ARBA" id="ARBA00023015"/>
    </source>
</evidence>
<dbReference type="Pfam" id="PF03466">
    <property type="entry name" value="LysR_substrate"/>
    <property type="match status" value="1"/>
</dbReference>
<proteinExistence type="inferred from homology"/>
<dbReference type="GO" id="GO:0006351">
    <property type="term" value="P:DNA-templated transcription"/>
    <property type="evidence" value="ECO:0007669"/>
    <property type="project" value="TreeGrafter"/>
</dbReference>
<accession>A0A2A4EZL7</accession>
<dbReference type="Gene3D" id="1.10.10.10">
    <property type="entry name" value="Winged helix-like DNA-binding domain superfamily/Winged helix DNA-binding domain"/>
    <property type="match status" value="1"/>
</dbReference>
<dbReference type="GO" id="GO:0043565">
    <property type="term" value="F:sequence-specific DNA binding"/>
    <property type="evidence" value="ECO:0007669"/>
    <property type="project" value="TreeGrafter"/>
</dbReference>